<dbReference type="OMA" id="PFFSMGW"/>
<dbReference type="KEGG" id="loa:LOAG_14441"/>
<dbReference type="RefSeq" id="XP_003149986.1">
    <property type="nucleotide sequence ID" value="XM_003149938.2"/>
</dbReference>
<gene>
    <name evidence="3" type="ORF">LOAG_14441</name>
</gene>
<keyword evidence="1" id="KW-0812">Transmembrane</keyword>
<evidence type="ECO:0000256" key="1">
    <source>
        <dbReference type="SAM" id="Phobius"/>
    </source>
</evidence>
<proteinExistence type="predicted"/>
<reference evidence="3" key="1">
    <citation type="submission" date="2012-04" db="EMBL/GenBank/DDBJ databases">
        <title>The Genome Sequence of Loa loa.</title>
        <authorList>
            <consortium name="The Broad Institute Genome Sequencing Platform"/>
            <consortium name="Broad Institute Genome Sequencing Center for Infectious Disease"/>
            <person name="Nutman T.B."/>
            <person name="Fink D.L."/>
            <person name="Russ C."/>
            <person name="Young S."/>
            <person name="Zeng Q."/>
            <person name="Gargeya S."/>
            <person name="Alvarado L."/>
            <person name="Berlin A."/>
            <person name="Chapman S.B."/>
            <person name="Chen Z."/>
            <person name="Freedman E."/>
            <person name="Gellesch M."/>
            <person name="Goldberg J."/>
            <person name="Griggs A."/>
            <person name="Gujja S."/>
            <person name="Heilman E.R."/>
            <person name="Heiman D."/>
            <person name="Howarth C."/>
            <person name="Mehta T."/>
            <person name="Neiman D."/>
            <person name="Pearson M."/>
            <person name="Roberts A."/>
            <person name="Saif S."/>
            <person name="Shea T."/>
            <person name="Shenoy N."/>
            <person name="Sisk P."/>
            <person name="Stolte C."/>
            <person name="Sykes S."/>
            <person name="White J."/>
            <person name="Yandava C."/>
            <person name="Haas B."/>
            <person name="Henn M.R."/>
            <person name="Nusbaum C."/>
            <person name="Birren B."/>
        </authorList>
    </citation>
    <scope>NUCLEOTIDE SEQUENCE [LARGE SCALE GENOMIC DNA]</scope>
</reference>
<dbReference type="AlphaFoldDB" id="A0A1S0TIN7"/>
<keyword evidence="1" id="KW-0472">Membrane</keyword>
<name>A0A1S0TIN7_LOALO</name>
<keyword evidence="2" id="KW-0732">Signal</keyword>
<keyword evidence="1" id="KW-1133">Transmembrane helix</keyword>
<protein>
    <submittedName>
        <fullName evidence="3">Uncharacterized protein</fullName>
    </submittedName>
</protein>
<feature type="chain" id="PRO_5010376067" evidence="2">
    <location>
        <begin position="21"/>
        <end position="94"/>
    </location>
</feature>
<feature type="transmembrane region" description="Helical" evidence="1">
    <location>
        <begin position="45"/>
        <end position="64"/>
    </location>
</feature>
<dbReference type="GeneID" id="9951922"/>
<dbReference type="InParanoid" id="A0A1S0TIN7"/>
<feature type="signal peptide" evidence="2">
    <location>
        <begin position="1"/>
        <end position="20"/>
    </location>
</feature>
<sequence>MKRLMEYIIFEILIITLLFGDNMASEDNKQNEEIRIRTKRYLFGYGSFGGFSVFPFFSMGWGHFGGGLSPWGWGAPWIGPGVWNYGPSWGCAFC</sequence>
<dbReference type="EMBL" id="JH712902">
    <property type="protein sequence ID" value="EFO14082.1"/>
    <property type="molecule type" value="Genomic_DNA"/>
</dbReference>
<evidence type="ECO:0000313" key="3">
    <source>
        <dbReference type="EMBL" id="EFO14082.1"/>
    </source>
</evidence>
<evidence type="ECO:0000256" key="2">
    <source>
        <dbReference type="SAM" id="SignalP"/>
    </source>
</evidence>
<dbReference type="CTD" id="9951922"/>
<organism evidence="3">
    <name type="scientific">Loa loa</name>
    <name type="common">Eye worm</name>
    <name type="synonym">Filaria loa</name>
    <dbReference type="NCBI Taxonomy" id="7209"/>
    <lineage>
        <taxon>Eukaryota</taxon>
        <taxon>Metazoa</taxon>
        <taxon>Ecdysozoa</taxon>
        <taxon>Nematoda</taxon>
        <taxon>Chromadorea</taxon>
        <taxon>Rhabditida</taxon>
        <taxon>Spirurina</taxon>
        <taxon>Spiruromorpha</taxon>
        <taxon>Filarioidea</taxon>
        <taxon>Onchocercidae</taxon>
        <taxon>Loa</taxon>
    </lineage>
</organism>
<accession>A0A1S0TIN7</accession>